<gene>
    <name evidence="1" type="primary">ORF70953</name>
</gene>
<name>A0A0B6ZM89_9EUPU</name>
<evidence type="ECO:0000313" key="1">
    <source>
        <dbReference type="EMBL" id="CEK69633.1"/>
    </source>
</evidence>
<feature type="non-terminal residue" evidence="1">
    <location>
        <position position="138"/>
    </location>
</feature>
<proteinExistence type="predicted"/>
<dbReference type="AlphaFoldDB" id="A0A0B6ZM89"/>
<reference evidence="1" key="1">
    <citation type="submission" date="2014-12" db="EMBL/GenBank/DDBJ databases">
        <title>Insight into the proteome of Arion vulgaris.</title>
        <authorList>
            <person name="Aradska J."/>
            <person name="Bulat T."/>
            <person name="Smidak R."/>
            <person name="Sarate P."/>
            <person name="Gangsoo J."/>
            <person name="Sialana F."/>
            <person name="Bilban M."/>
            <person name="Lubec G."/>
        </authorList>
    </citation>
    <scope>NUCLEOTIDE SEQUENCE</scope>
    <source>
        <tissue evidence="1">Skin</tissue>
    </source>
</reference>
<feature type="non-terminal residue" evidence="1">
    <location>
        <position position="1"/>
    </location>
</feature>
<dbReference type="EMBL" id="HACG01022768">
    <property type="protein sequence ID" value="CEK69633.1"/>
    <property type="molecule type" value="Transcribed_RNA"/>
</dbReference>
<accession>A0A0B6ZM89</accession>
<sequence length="138" mass="15878">TVMLLTYCFLIYMAKTKSSLQQSSIYSNLHNFKAELCSQITLLSQNYQKPLSGVTFDGQTIELHDRLCYLEAAFDHSLFFKHHVEQVIQHCKCGLTALKVMVATHLEQRLLVLLFDRLVMTKVDYGLDILTISRSQCE</sequence>
<organism evidence="1">
    <name type="scientific">Arion vulgaris</name>
    <dbReference type="NCBI Taxonomy" id="1028688"/>
    <lineage>
        <taxon>Eukaryota</taxon>
        <taxon>Metazoa</taxon>
        <taxon>Spiralia</taxon>
        <taxon>Lophotrochozoa</taxon>
        <taxon>Mollusca</taxon>
        <taxon>Gastropoda</taxon>
        <taxon>Heterobranchia</taxon>
        <taxon>Euthyneura</taxon>
        <taxon>Panpulmonata</taxon>
        <taxon>Eupulmonata</taxon>
        <taxon>Stylommatophora</taxon>
        <taxon>Helicina</taxon>
        <taxon>Arionoidea</taxon>
        <taxon>Arionidae</taxon>
        <taxon>Arion</taxon>
    </lineage>
</organism>
<protein>
    <submittedName>
        <fullName evidence="1">Uncharacterized protein</fullName>
    </submittedName>
</protein>